<evidence type="ECO:0000256" key="1">
    <source>
        <dbReference type="SAM" id="MobiDB-lite"/>
    </source>
</evidence>
<protein>
    <submittedName>
        <fullName evidence="2">Uncharacterized protein</fullName>
    </submittedName>
</protein>
<proteinExistence type="predicted"/>
<name>A0A1H0KWH1_9MICO</name>
<dbReference type="Proteomes" id="UP000199077">
    <property type="component" value="Chromosome I"/>
</dbReference>
<dbReference type="RefSeq" id="WP_157692834.1">
    <property type="nucleotide sequence ID" value="NZ_LT629711.1"/>
</dbReference>
<dbReference type="EMBL" id="LT629711">
    <property type="protein sequence ID" value="SDO60288.1"/>
    <property type="molecule type" value="Genomic_DNA"/>
</dbReference>
<organism evidence="2 3">
    <name type="scientific">Pedococcus dokdonensis</name>
    <dbReference type="NCBI Taxonomy" id="443156"/>
    <lineage>
        <taxon>Bacteria</taxon>
        <taxon>Bacillati</taxon>
        <taxon>Actinomycetota</taxon>
        <taxon>Actinomycetes</taxon>
        <taxon>Micrococcales</taxon>
        <taxon>Intrasporangiaceae</taxon>
        <taxon>Pedococcus</taxon>
    </lineage>
</organism>
<dbReference type="AlphaFoldDB" id="A0A1H0KWH1"/>
<evidence type="ECO:0000313" key="3">
    <source>
        <dbReference type="Proteomes" id="UP000199077"/>
    </source>
</evidence>
<evidence type="ECO:0000313" key="2">
    <source>
        <dbReference type="EMBL" id="SDO60288.1"/>
    </source>
</evidence>
<sequence length="274" mass="26874">MARHRGKARRFAVISGGALLVVALGVGGAYAAMTGGMARPPAAAGSSTTSSPSASSSSSSSSTTPASTGTPSGQASTGTSSTPGSASSSTTSANADATAAAALATCVTTVRAQQSLATAAAASARDWRLHTDAQRKFDSGTFTVQQTKAQWAASKARGPADLAAWTRAVAAVDRVKGGCAGLATATAGSPAEGAAKKCTARTAALSKVAAAGAVVHRQWAAHLTMMAHKEHTAEAAYLERWAAMVEDAGPALATYRGAAAALARAPACATVPSG</sequence>
<reference evidence="3" key="1">
    <citation type="submission" date="2016-10" db="EMBL/GenBank/DDBJ databases">
        <authorList>
            <person name="Varghese N."/>
            <person name="Submissions S."/>
        </authorList>
    </citation>
    <scope>NUCLEOTIDE SEQUENCE [LARGE SCALE GENOMIC DNA]</scope>
    <source>
        <strain evidence="3">DSM 22329</strain>
    </source>
</reference>
<keyword evidence="3" id="KW-1185">Reference proteome</keyword>
<accession>A0A1H0KWH1</accession>
<dbReference type="OrthoDB" id="4843803at2"/>
<gene>
    <name evidence="2" type="ORF">SAMN04489867_0128</name>
</gene>
<feature type="region of interest" description="Disordered" evidence="1">
    <location>
        <begin position="39"/>
        <end position="91"/>
    </location>
</feature>